<dbReference type="AlphaFoldDB" id="A0A0L0DQM6"/>
<dbReference type="PANTHER" id="PTHR10639">
    <property type="entry name" value="CLATHRIN LIGHT CHAIN"/>
    <property type="match status" value="1"/>
</dbReference>
<dbReference type="Proteomes" id="UP000054408">
    <property type="component" value="Unassembled WGS sequence"/>
</dbReference>
<evidence type="ECO:0000256" key="2">
    <source>
        <dbReference type="ARBA" id="ARBA00005263"/>
    </source>
</evidence>
<evidence type="ECO:0000256" key="6">
    <source>
        <dbReference type="RuleBase" id="RU363137"/>
    </source>
</evidence>
<comment type="function">
    <text evidence="6">Clathrin is the major protein of the polyhedral coat of coated pits and vesicles.</text>
</comment>
<keyword evidence="4 6" id="KW-0168">Coated pit</keyword>
<sequence>MFGGGASADAAPASSPFMAAASSSNGIGDDEPAPLKEWKAERAQLISSLEAEAKATKTANAARAKEELAEFVAERTKVIGGTAKANRDAEEAGRENRENTVQPGEEWVRVNDLVDFSRKASSDVSRMRSLYISLKSNPPPAAALA</sequence>
<reference evidence="8 9" key="1">
    <citation type="submission" date="2010-05" db="EMBL/GenBank/DDBJ databases">
        <title>The Genome Sequence of Thecamonas trahens ATCC 50062.</title>
        <authorList>
            <consortium name="The Broad Institute Genome Sequencing Platform"/>
            <person name="Russ C."/>
            <person name="Cuomo C."/>
            <person name="Shea T."/>
            <person name="Young S.K."/>
            <person name="Zeng Q."/>
            <person name="Koehrsen M."/>
            <person name="Haas B."/>
            <person name="Borodovsky M."/>
            <person name="Guigo R."/>
            <person name="Alvarado L."/>
            <person name="Berlin A."/>
            <person name="Bochicchio J."/>
            <person name="Borenstein D."/>
            <person name="Chapman S."/>
            <person name="Chen Z."/>
            <person name="Freedman E."/>
            <person name="Gellesch M."/>
            <person name="Goldberg J."/>
            <person name="Griggs A."/>
            <person name="Gujja S."/>
            <person name="Heilman E."/>
            <person name="Heiman D."/>
            <person name="Hepburn T."/>
            <person name="Howarth C."/>
            <person name="Jen D."/>
            <person name="Larson L."/>
            <person name="Mehta T."/>
            <person name="Park D."/>
            <person name="Pearson M."/>
            <person name="Roberts A."/>
            <person name="Saif S."/>
            <person name="Shenoy N."/>
            <person name="Sisk P."/>
            <person name="Stolte C."/>
            <person name="Sykes S."/>
            <person name="Thomson T."/>
            <person name="Walk T."/>
            <person name="White J."/>
            <person name="Yandava C."/>
            <person name="Burger G."/>
            <person name="Gray M.W."/>
            <person name="Holland P.W.H."/>
            <person name="King N."/>
            <person name="Lang F.B.F."/>
            <person name="Roger A.J."/>
            <person name="Ruiz-Trillo I."/>
            <person name="Lander E."/>
            <person name="Nusbaum C."/>
        </authorList>
    </citation>
    <scope>NUCLEOTIDE SEQUENCE [LARGE SCALE GENOMIC DNA]</scope>
    <source>
        <strain evidence="8 9">ATCC 50062</strain>
    </source>
</reference>
<dbReference type="OMA" id="LAEWQNW"/>
<comment type="similarity">
    <text evidence="2 6">Belongs to the clathrin light chain family.</text>
</comment>
<evidence type="ECO:0000256" key="3">
    <source>
        <dbReference type="ARBA" id="ARBA00023136"/>
    </source>
</evidence>
<keyword evidence="3 6" id="KW-0472">Membrane</keyword>
<proteinExistence type="inferred from homology"/>
<evidence type="ECO:0000313" key="8">
    <source>
        <dbReference type="EMBL" id="KNC54592.1"/>
    </source>
</evidence>
<gene>
    <name evidence="8" type="ORF">AMSG_01448</name>
</gene>
<dbReference type="PANTHER" id="PTHR10639:SF7">
    <property type="entry name" value="CLATHRIN LIGHT CHAIN"/>
    <property type="match status" value="1"/>
</dbReference>
<dbReference type="eggNOG" id="KOG4031">
    <property type="taxonomic scope" value="Eukaryota"/>
</dbReference>
<feature type="compositionally biased region" description="Basic and acidic residues" evidence="7">
    <location>
        <begin position="85"/>
        <end position="98"/>
    </location>
</feature>
<dbReference type="InterPro" id="IPR000996">
    <property type="entry name" value="Clathrin_L-chain"/>
</dbReference>
<name>A0A0L0DQM6_THETB</name>
<comment type="subcellular location">
    <subcellularLocation>
        <location evidence="1 6">Cytoplasmic vesicle membrane</location>
        <topology evidence="1 6">Peripheral membrane protein</topology>
        <orientation evidence="1 6">Cytoplasmic side</orientation>
    </subcellularLocation>
    <subcellularLocation>
        <location evidence="6">Membrane</location>
        <location evidence="6">Coated pit</location>
        <topology evidence="6">Peripheral membrane protein</topology>
        <orientation evidence="6">Cytoplasmic side</orientation>
    </subcellularLocation>
    <text evidence="6">Cytoplasmic face of coated pits and vesicles.</text>
</comment>
<protein>
    <recommendedName>
        <fullName evidence="6">Clathrin light chain</fullName>
    </recommendedName>
</protein>
<feature type="compositionally biased region" description="Low complexity" evidence="7">
    <location>
        <begin position="7"/>
        <end position="24"/>
    </location>
</feature>
<dbReference type="GO" id="GO:0072583">
    <property type="term" value="P:clathrin-dependent endocytosis"/>
    <property type="evidence" value="ECO:0007669"/>
    <property type="project" value="TreeGrafter"/>
</dbReference>
<accession>A0A0L0DQM6</accession>
<evidence type="ECO:0000256" key="4">
    <source>
        <dbReference type="ARBA" id="ARBA00023176"/>
    </source>
</evidence>
<dbReference type="OrthoDB" id="5512at2759"/>
<evidence type="ECO:0000256" key="5">
    <source>
        <dbReference type="ARBA" id="ARBA00023329"/>
    </source>
</evidence>
<keyword evidence="5 6" id="KW-0968">Cytoplasmic vesicle</keyword>
<dbReference type="GO" id="GO:0006886">
    <property type="term" value="P:intracellular protein transport"/>
    <property type="evidence" value="ECO:0007669"/>
    <property type="project" value="InterPro"/>
</dbReference>
<feature type="region of interest" description="Disordered" evidence="7">
    <location>
        <begin position="1"/>
        <end position="33"/>
    </location>
</feature>
<dbReference type="GeneID" id="25561198"/>
<dbReference type="RefSeq" id="XP_013761501.1">
    <property type="nucleotide sequence ID" value="XM_013906047.1"/>
</dbReference>
<organism evidence="8 9">
    <name type="scientific">Thecamonas trahens ATCC 50062</name>
    <dbReference type="NCBI Taxonomy" id="461836"/>
    <lineage>
        <taxon>Eukaryota</taxon>
        <taxon>Apusozoa</taxon>
        <taxon>Apusomonadida</taxon>
        <taxon>Apusomonadidae</taxon>
        <taxon>Thecamonas</taxon>
    </lineage>
</organism>
<feature type="region of interest" description="Disordered" evidence="7">
    <location>
        <begin position="82"/>
        <end position="102"/>
    </location>
</feature>
<dbReference type="GO" id="GO:0030132">
    <property type="term" value="C:clathrin coat of coated pit"/>
    <property type="evidence" value="ECO:0007669"/>
    <property type="project" value="InterPro"/>
</dbReference>
<evidence type="ECO:0000313" key="9">
    <source>
        <dbReference type="Proteomes" id="UP000054408"/>
    </source>
</evidence>
<dbReference type="Pfam" id="PF01086">
    <property type="entry name" value="Clathrin_lg_ch"/>
    <property type="match status" value="1"/>
</dbReference>
<dbReference type="GO" id="GO:0032050">
    <property type="term" value="F:clathrin heavy chain binding"/>
    <property type="evidence" value="ECO:0007669"/>
    <property type="project" value="TreeGrafter"/>
</dbReference>
<dbReference type="EMBL" id="GL349438">
    <property type="protein sequence ID" value="KNC54592.1"/>
    <property type="molecule type" value="Genomic_DNA"/>
</dbReference>
<dbReference type="GO" id="GO:0005198">
    <property type="term" value="F:structural molecule activity"/>
    <property type="evidence" value="ECO:0007669"/>
    <property type="project" value="InterPro"/>
</dbReference>
<evidence type="ECO:0000256" key="1">
    <source>
        <dbReference type="ARBA" id="ARBA00004180"/>
    </source>
</evidence>
<dbReference type="STRING" id="461836.A0A0L0DQM6"/>
<dbReference type="GO" id="GO:0030130">
    <property type="term" value="C:clathrin coat of trans-Golgi network vesicle"/>
    <property type="evidence" value="ECO:0007669"/>
    <property type="project" value="InterPro"/>
</dbReference>
<evidence type="ECO:0000256" key="7">
    <source>
        <dbReference type="SAM" id="MobiDB-lite"/>
    </source>
</evidence>
<keyword evidence="9" id="KW-1185">Reference proteome</keyword>